<dbReference type="SUPFAM" id="SSF56112">
    <property type="entry name" value="Protein kinase-like (PK-like)"/>
    <property type="match status" value="1"/>
</dbReference>
<dbReference type="AlphaFoldDB" id="A0A1C6VIL4"/>
<proteinExistence type="predicted"/>
<reference evidence="2" key="1">
    <citation type="submission" date="2016-06" db="EMBL/GenBank/DDBJ databases">
        <authorList>
            <person name="Varghese N."/>
            <person name="Submissions Spin"/>
        </authorList>
    </citation>
    <scope>NUCLEOTIDE SEQUENCE [LARGE SCALE GENOMIC DNA]</scope>
    <source>
        <strain evidence="2">DSM 45577</strain>
    </source>
</reference>
<name>A0A1C6VIL4_9ACTN</name>
<dbReference type="STRING" id="683228.GA0070617_5852"/>
<protein>
    <submittedName>
        <fullName evidence="1">Uncharacterized protein</fullName>
    </submittedName>
</protein>
<dbReference type="RefSeq" id="WP_091445495.1">
    <property type="nucleotide sequence ID" value="NZ_BMMJ01000003.1"/>
</dbReference>
<keyword evidence="2" id="KW-1185">Reference proteome</keyword>
<sequence length="156" mass="17595">MTEQQEFRGGVNVVRRHGDVVHRPASPAAPAIHRLLRHLHDHGFHGAPEPRGFDIEGNEILTFLDGEVPDVITPELRTPEFCRAYGPDVGVEVVDVVPGRLQALIDFMRDQASHGNAAFRQHIVAGHADLYEADIRYVRTHRDMLRAAFKEDRPVR</sequence>
<dbReference type="Proteomes" id="UP000198937">
    <property type="component" value="Unassembled WGS sequence"/>
</dbReference>
<dbReference type="InterPro" id="IPR011009">
    <property type="entry name" value="Kinase-like_dom_sf"/>
</dbReference>
<dbReference type="EMBL" id="FMIA01000002">
    <property type="protein sequence ID" value="SCL65740.1"/>
    <property type="molecule type" value="Genomic_DNA"/>
</dbReference>
<evidence type="ECO:0000313" key="1">
    <source>
        <dbReference type="EMBL" id="SCL65740.1"/>
    </source>
</evidence>
<dbReference type="OrthoDB" id="236897at2"/>
<evidence type="ECO:0000313" key="2">
    <source>
        <dbReference type="Proteomes" id="UP000198937"/>
    </source>
</evidence>
<organism evidence="1 2">
    <name type="scientific">Micromonospora yangpuensis</name>
    <dbReference type="NCBI Taxonomy" id="683228"/>
    <lineage>
        <taxon>Bacteria</taxon>
        <taxon>Bacillati</taxon>
        <taxon>Actinomycetota</taxon>
        <taxon>Actinomycetes</taxon>
        <taxon>Micromonosporales</taxon>
        <taxon>Micromonosporaceae</taxon>
        <taxon>Micromonospora</taxon>
    </lineage>
</organism>
<gene>
    <name evidence="1" type="ORF">GA0070617_5852</name>
</gene>
<accession>A0A1C6VIL4</accession>